<sequence>MGICIQPGFVGLARHGYSACCAGPQRGSLVPTPQSTPGPPASQGARRPREKGWAGSQTSSAAVPGKRRLRVRESLVLAGGYRVTAAVLFRGLSHLGSLRLEREPGLFICPQVDSCRRRFMGHAPLACVGPTRASKTKQVEPLVPGLLTLRLRRNEA</sequence>
<evidence type="ECO:0000256" key="1">
    <source>
        <dbReference type="SAM" id="MobiDB-lite"/>
    </source>
</evidence>
<accession>A0AAV7RST3</accession>
<dbReference type="Proteomes" id="UP001066276">
    <property type="component" value="Chromosome 5"/>
</dbReference>
<protein>
    <submittedName>
        <fullName evidence="2">Uncharacterized protein</fullName>
    </submittedName>
</protein>
<gene>
    <name evidence="2" type="ORF">NDU88_007374</name>
</gene>
<dbReference type="EMBL" id="JANPWB010000009">
    <property type="protein sequence ID" value="KAJ1154631.1"/>
    <property type="molecule type" value="Genomic_DNA"/>
</dbReference>
<reference evidence="2" key="1">
    <citation type="journal article" date="2022" name="bioRxiv">
        <title>Sequencing and chromosome-scale assembly of the giantPleurodeles waltlgenome.</title>
        <authorList>
            <person name="Brown T."/>
            <person name="Elewa A."/>
            <person name="Iarovenko S."/>
            <person name="Subramanian E."/>
            <person name="Araus A.J."/>
            <person name="Petzold A."/>
            <person name="Susuki M."/>
            <person name="Suzuki K.-i.T."/>
            <person name="Hayashi T."/>
            <person name="Toyoda A."/>
            <person name="Oliveira C."/>
            <person name="Osipova E."/>
            <person name="Leigh N.D."/>
            <person name="Simon A."/>
            <person name="Yun M.H."/>
        </authorList>
    </citation>
    <scope>NUCLEOTIDE SEQUENCE</scope>
    <source>
        <strain evidence="2">20211129_DDA</strain>
        <tissue evidence="2">Liver</tissue>
    </source>
</reference>
<dbReference type="AlphaFoldDB" id="A0AAV7RST3"/>
<evidence type="ECO:0000313" key="2">
    <source>
        <dbReference type="EMBL" id="KAJ1154631.1"/>
    </source>
</evidence>
<name>A0AAV7RST3_PLEWA</name>
<proteinExistence type="predicted"/>
<comment type="caution">
    <text evidence="2">The sequence shown here is derived from an EMBL/GenBank/DDBJ whole genome shotgun (WGS) entry which is preliminary data.</text>
</comment>
<feature type="region of interest" description="Disordered" evidence="1">
    <location>
        <begin position="28"/>
        <end position="65"/>
    </location>
</feature>
<keyword evidence="3" id="KW-1185">Reference proteome</keyword>
<evidence type="ECO:0000313" key="3">
    <source>
        <dbReference type="Proteomes" id="UP001066276"/>
    </source>
</evidence>
<organism evidence="2 3">
    <name type="scientific">Pleurodeles waltl</name>
    <name type="common">Iberian ribbed newt</name>
    <dbReference type="NCBI Taxonomy" id="8319"/>
    <lineage>
        <taxon>Eukaryota</taxon>
        <taxon>Metazoa</taxon>
        <taxon>Chordata</taxon>
        <taxon>Craniata</taxon>
        <taxon>Vertebrata</taxon>
        <taxon>Euteleostomi</taxon>
        <taxon>Amphibia</taxon>
        <taxon>Batrachia</taxon>
        <taxon>Caudata</taxon>
        <taxon>Salamandroidea</taxon>
        <taxon>Salamandridae</taxon>
        <taxon>Pleurodelinae</taxon>
        <taxon>Pleurodeles</taxon>
    </lineage>
</organism>